<dbReference type="EMBL" id="QPFP01000288">
    <property type="protein sequence ID" value="TEB18101.1"/>
    <property type="molecule type" value="Genomic_DNA"/>
</dbReference>
<feature type="region of interest" description="Disordered" evidence="1">
    <location>
        <begin position="300"/>
        <end position="329"/>
    </location>
</feature>
<comment type="caution">
    <text evidence="2">The sequence shown here is derived from an EMBL/GenBank/DDBJ whole genome shotgun (WGS) entry which is preliminary data.</text>
</comment>
<evidence type="ECO:0000313" key="3">
    <source>
        <dbReference type="Proteomes" id="UP000298030"/>
    </source>
</evidence>
<dbReference type="Proteomes" id="UP000298030">
    <property type="component" value="Unassembled WGS sequence"/>
</dbReference>
<dbReference type="AlphaFoldDB" id="A0A4Y7S9G8"/>
<gene>
    <name evidence="2" type="ORF">FA13DRAFT_1720389</name>
</gene>
<evidence type="ECO:0000313" key="2">
    <source>
        <dbReference type="EMBL" id="TEB18101.1"/>
    </source>
</evidence>
<accession>A0A4Y7S9G8</accession>
<organism evidence="2 3">
    <name type="scientific">Coprinellus micaceus</name>
    <name type="common">Glistening ink-cap mushroom</name>
    <name type="synonym">Coprinus micaceus</name>
    <dbReference type="NCBI Taxonomy" id="71717"/>
    <lineage>
        <taxon>Eukaryota</taxon>
        <taxon>Fungi</taxon>
        <taxon>Dikarya</taxon>
        <taxon>Basidiomycota</taxon>
        <taxon>Agaricomycotina</taxon>
        <taxon>Agaricomycetes</taxon>
        <taxon>Agaricomycetidae</taxon>
        <taxon>Agaricales</taxon>
        <taxon>Agaricineae</taxon>
        <taxon>Psathyrellaceae</taxon>
        <taxon>Coprinellus</taxon>
    </lineage>
</organism>
<reference evidence="2 3" key="1">
    <citation type="journal article" date="2019" name="Nat. Ecol. Evol.">
        <title>Megaphylogeny resolves global patterns of mushroom evolution.</title>
        <authorList>
            <person name="Varga T."/>
            <person name="Krizsan K."/>
            <person name="Foldi C."/>
            <person name="Dima B."/>
            <person name="Sanchez-Garcia M."/>
            <person name="Sanchez-Ramirez S."/>
            <person name="Szollosi G.J."/>
            <person name="Szarkandi J.G."/>
            <person name="Papp V."/>
            <person name="Albert L."/>
            <person name="Andreopoulos W."/>
            <person name="Angelini C."/>
            <person name="Antonin V."/>
            <person name="Barry K.W."/>
            <person name="Bougher N.L."/>
            <person name="Buchanan P."/>
            <person name="Buyck B."/>
            <person name="Bense V."/>
            <person name="Catcheside P."/>
            <person name="Chovatia M."/>
            <person name="Cooper J."/>
            <person name="Damon W."/>
            <person name="Desjardin D."/>
            <person name="Finy P."/>
            <person name="Geml J."/>
            <person name="Haridas S."/>
            <person name="Hughes K."/>
            <person name="Justo A."/>
            <person name="Karasinski D."/>
            <person name="Kautmanova I."/>
            <person name="Kiss B."/>
            <person name="Kocsube S."/>
            <person name="Kotiranta H."/>
            <person name="LaButti K.M."/>
            <person name="Lechner B.E."/>
            <person name="Liimatainen K."/>
            <person name="Lipzen A."/>
            <person name="Lukacs Z."/>
            <person name="Mihaltcheva S."/>
            <person name="Morgado L.N."/>
            <person name="Niskanen T."/>
            <person name="Noordeloos M.E."/>
            <person name="Ohm R.A."/>
            <person name="Ortiz-Santana B."/>
            <person name="Ovrebo C."/>
            <person name="Racz N."/>
            <person name="Riley R."/>
            <person name="Savchenko A."/>
            <person name="Shiryaev A."/>
            <person name="Soop K."/>
            <person name="Spirin V."/>
            <person name="Szebenyi C."/>
            <person name="Tomsovsky M."/>
            <person name="Tulloss R.E."/>
            <person name="Uehling J."/>
            <person name="Grigoriev I.V."/>
            <person name="Vagvolgyi C."/>
            <person name="Papp T."/>
            <person name="Martin F.M."/>
            <person name="Miettinen O."/>
            <person name="Hibbett D.S."/>
            <person name="Nagy L.G."/>
        </authorList>
    </citation>
    <scope>NUCLEOTIDE SEQUENCE [LARGE SCALE GENOMIC DNA]</scope>
    <source>
        <strain evidence="2 3">FP101781</strain>
    </source>
</reference>
<feature type="compositionally biased region" description="Polar residues" evidence="1">
    <location>
        <begin position="300"/>
        <end position="311"/>
    </location>
</feature>
<sequence length="329" mass="36797">MPMRRSSLCYRYSWDLIHGRRDQSRTGINPASELHPHLSLPYHRTKRPDTLTRWFSFRYRYSRTNCAHALVQLLTATPIPIAPMHWSSTSSHSPISQMGIHVHSGQSRPNSMLTFIAPIHMRSVPIGTQIDKTFSCVARSSATRLLGPRRPGVSCTALGSLGCWNSSGTCYYCTTRQQPHIQLRKKKLIASNKVKRAERNRRGLSYQFPVICTDLGAKLAAFMHDLLRMAVSLGCGVRFVKPKAHIPTRALRGSKPIHILGAGMWFQNANPIMATSISQISLRADGTRTDYQKSQPTNSIIVSPFTSSSHQSKVDTNDTHSPGPGLVWR</sequence>
<name>A0A4Y7S9G8_COPMI</name>
<protein>
    <submittedName>
        <fullName evidence="2">Uncharacterized protein</fullName>
    </submittedName>
</protein>
<evidence type="ECO:0000256" key="1">
    <source>
        <dbReference type="SAM" id="MobiDB-lite"/>
    </source>
</evidence>
<keyword evidence="3" id="KW-1185">Reference proteome</keyword>
<proteinExistence type="predicted"/>